<comment type="caution">
    <text evidence="4">The sequence shown here is derived from an EMBL/GenBank/DDBJ whole genome shotgun (WGS) entry which is preliminary data.</text>
</comment>
<name>A0A1R1PXJ0_ZANCU</name>
<dbReference type="GO" id="GO:0005524">
    <property type="term" value="F:ATP binding"/>
    <property type="evidence" value="ECO:0007669"/>
    <property type="project" value="UniProtKB-KW"/>
</dbReference>
<evidence type="ECO:0000256" key="1">
    <source>
        <dbReference type="ARBA" id="ARBA00022741"/>
    </source>
</evidence>
<dbReference type="AlphaFoldDB" id="A0A1R1PXJ0"/>
<dbReference type="Gene3D" id="3.40.50.12780">
    <property type="entry name" value="N-terminal domain of ligase-like"/>
    <property type="match status" value="1"/>
</dbReference>
<dbReference type="PANTHER" id="PTHR43272:SF33">
    <property type="entry name" value="AMP-BINDING DOMAIN-CONTAINING PROTEIN-RELATED"/>
    <property type="match status" value="1"/>
</dbReference>
<dbReference type="InterPro" id="IPR020845">
    <property type="entry name" value="AMP-binding_CS"/>
</dbReference>
<dbReference type="InterPro" id="IPR042099">
    <property type="entry name" value="ANL_N_sf"/>
</dbReference>
<dbReference type="GO" id="GO:0005783">
    <property type="term" value="C:endoplasmic reticulum"/>
    <property type="evidence" value="ECO:0007669"/>
    <property type="project" value="TreeGrafter"/>
</dbReference>
<evidence type="ECO:0000256" key="2">
    <source>
        <dbReference type="ARBA" id="ARBA00022840"/>
    </source>
</evidence>
<keyword evidence="1" id="KW-0547">Nucleotide-binding</keyword>
<dbReference type="GO" id="GO:0016020">
    <property type="term" value="C:membrane"/>
    <property type="evidence" value="ECO:0007669"/>
    <property type="project" value="TreeGrafter"/>
</dbReference>
<dbReference type="Pfam" id="PF00501">
    <property type="entry name" value="AMP-binding"/>
    <property type="match status" value="1"/>
</dbReference>
<organism evidence="4 5">
    <name type="scientific">Zancudomyces culisetae</name>
    <name type="common">Gut fungus</name>
    <name type="synonym">Smittium culisetae</name>
    <dbReference type="NCBI Taxonomy" id="1213189"/>
    <lineage>
        <taxon>Eukaryota</taxon>
        <taxon>Fungi</taxon>
        <taxon>Fungi incertae sedis</taxon>
        <taxon>Zoopagomycota</taxon>
        <taxon>Kickxellomycotina</taxon>
        <taxon>Harpellomycetes</taxon>
        <taxon>Harpellales</taxon>
        <taxon>Legeriomycetaceae</taxon>
        <taxon>Zancudomyces</taxon>
    </lineage>
</organism>
<sequence>MKDIEYTNLEPSPVSYDVPNSAEPGLSPVKTYPERNYLGHRPYDRLTGKYLPFVYQRYKEVGKSVEEFGSGVIHLLKKHFDPNNKKEQDMLTKRNFPLGIYAANRPEWTIVEKAGVTHSLYSVALYDTLGHSSTEYIIKHAEIPIVVCGLDKVPLLLEIIDKIPTVKVIIAMDSFANFKSTLSTGDHRVLSSFTPNSIEILQKWARSKNIGLYDFDQVKELGRENPIPHFPPKPEDVYTLCYTSGTTGDPKSAIGTHANYTFTATTTAIPDPTSIRVLLSYLPLAHAYGRFSENSVAVTGGIVGYSCGDITKIFEDCQALQPTSFSAVPRLVNRFYDIISARTVNAPGEMGEICRRAVKEKLDNLMARKGNRHPVWDPLIFEKTRAIISNRLESIGCGTAPLDPQVKNFIKVTMLCEFGEGYGMTETSGIACSQQQGSLTHGNIGRPFLGVEIRLRDIPEMEFYVTDKPNPRGEILIRGPNIFAGYLKDKKNTEETLVGDGWLASGDVGEFCPDGNIKIINRKKNIFKLAQGEYVAPEKLENILQKHPLVLQSFVTGYPSKDCLVGIIVPDPETFVEWARDKLKKRKVLGNETISNMTYVGLTKNSIVNEEFVSSMESHFRDNKLLGYETLKAVHLEPTPFDVETNALLTPTLKLKRFDAMKYYKSKIDGLYASIGK</sequence>
<evidence type="ECO:0000259" key="3">
    <source>
        <dbReference type="Pfam" id="PF00501"/>
    </source>
</evidence>
<protein>
    <submittedName>
        <fullName evidence="4">Long chain acyl-CoA synthetase 7, peroxisomal</fullName>
    </submittedName>
</protein>
<keyword evidence="5" id="KW-1185">Reference proteome</keyword>
<feature type="domain" description="AMP-dependent synthetase/ligase" evidence="3">
    <location>
        <begin position="98"/>
        <end position="487"/>
    </location>
</feature>
<proteinExistence type="predicted"/>
<dbReference type="GO" id="GO:0004467">
    <property type="term" value="F:long-chain fatty acid-CoA ligase activity"/>
    <property type="evidence" value="ECO:0007669"/>
    <property type="project" value="TreeGrafter"/>
</dbReference>
<accession>A0A1R1PXJ0</accession>
<dbReference type="InterPro" id="IPR000873">
    <property type="entry name" value="AMP-dep_synth/lig_dom"/>
</dbReference>
<dbReference type="PROSITE" id="PS00455">
    <property type="entry name" value="AMP_BINDING"/>
    <property type="match status" value="1"/>
</dbReference>
<dbReference type="EMBL" id="LSSK01000061">
    <property type="protein sequence ID" value="OMH85669.1"/>
    <property type="molecule type" value="Genomic_DNA"/>
</dbReference>
<dbReference type="PANTHER" id="PTHR43272">
    <property type="entry name" value="LONG-CHAIN-FATTY-ACID--COA LIGASE"/>
    <property type="match status" value="1"/>
</dbReference>
<keyword evidence="2" id="KW-0067">ATP-binding</keyword>
<dbReference type="SUPFAM" id="SSF56801">
    <property type="entry name" value="Acetyl-CoA synthetase-like"/>
    <property type="match status" value="1"/>
</dbReference>
<dbReference type="Proteomes" id="UP000188320">
    <property type="component" value="Unassembled WGS sequence"/>
</dbReference>
<gene>
    <name evidence="4" type="ORF">AX774_g780</name>
</gene>
<dbReference type="OrthoDB" id="1700726at2759"/>
<reference evidence="5" key="1">
    <citation type="submission" date="2017-01" db="EMBL/GenBank/DDBJ databases">
        <authorList>
            <person name="Wang Y."/>
            <person name="White M."/>
            <person name="Kvist S."/>
            <person name="Moncalvo J.-M."/>
        </authorList>
    </citation>
    <scope>NUCLEOTIDE SEQUENCE [LARGE SCALE GENOMIC DNA]</scope>
    <source>
        <strain evidence="5">COL-18-3</strain>
    </source>
</reference>
<evidence type="ECO:0000313" key="4">
    <source>
        <dbReference type="EMBL" id="OMH85669.1"/>
    </source>
</evidence>
<evidence type="ECO:0000313" key="5">
    <source>
        <dbReference type="Proteomes" id="UP000188320"/>
    </source>
</evidence>